<dbReference type="PANTHER" id="PTHR43280:SF2">
    <property type="entry name" value="HTH-TYPE TRANSCRIPTIONAL REGULATOR EXSA"/>
    <property type="match status" value="1"/>
</dbReference>
<dbReference type="AlphaFoldDB" id="A0A917YXN4"/>
<evidence type="ECO:0000256" key="2">
    <source>
        <dbReference type="ARBA" id="ARBA00023125"/>
    </source>
</evidence>
<name>A0A917YXN4_9ALTE</name>
<dbReference type="EMBL" id="BMLS01000002">
    <property type="protein sequence ID" value="GGO68341.1"/>
    <property type="molecule type" value="Genomic_DNA"/>
</dbReference>
<feature type="domain" description="HTH araC/xylS-type" evidence="4">
    <location>
        <begin position="205"/>
        <end position="304"/>
    </location>
</feature>
<accession>A0A917YXN4</accession>
<evidence type="ECO:0000259" key="4">
    <source>
        <dbReference type="PROSITE" id="PS01124"/>
    </source>
</evidence>
<dbReference type="InterPro" id="IPR018060">
    <property type="entry name" value="HTH_AraC"/>
</dbReference>
<dbReference type="InterPro" id="IPR009057">
    <property type="entry name" value="Homeodomain-like_sf"/>
</dbReference>
<dbReference type="Pfam" id="PF12833">
    <property type="entry name" value="HTH_18"/>
    <property type="match status" value="1"/>
</dbReference>
<dbReference type="GO" id="GO:0003700">
    <property type="term" value="F:DNA-binding transcription factor activity"/>
    <property type="evidence" value="ECO:0007669"/>
    <property type="project" value="InterPro"/>
</dbReference>
<dbReference type="PRINTS" id="PR00032">
    <property type="entry name" value="HTHARAC"/>
</dbReference>
<dbReference type="InterPro" id="IPR020449">
    <property type="entry name" value="Tscrpt_reg_AraC-type_HTH"/>
</dbReference>
<evidence type="ECO:0000256" key="1">
    <source>
        <dbReference type="ARBA" id="ARBA00023015"/>
    </source>
</evidence>
<keyword evidence="1" id="KW-0805">Transcription regulation</keyword>
<proteinExistence type="predicted"/>
<reference evidence="5" key="2">
    <citation type="submission" date="2020-09" db="EMBL/GenBank/DDBJ databases">
        <authorList>
            <person name="Sun Q."/>
            <person name="Zhou Y."/>
        </authorList>
    </citation>
    <scope>NUCLEOTIDE SEQUENCE</scope>
    <source>
        <strain evidence="5">CGMCC 1.7086</strain>
    </source>
</reference>
<dbReference type="PROSITE" id="PS01124">
    <property type="entry name" value="HTH_ARAC_FAMILY_2"/>
    <property type="match status" value="1"/>
</dbReference>
<keyword evidence="2" id="KW-0238">DNA-binding</keyword>
<evidence type="ECO:0000313" key="5">
    <source>
        <dbReference type="EMBL" id="GGO68341.1"/>
    </source>
</evidence>
<gene>
    <name evidence="5" type="ORF">GCM10010982_17030</name>
</gene>
<sequence>MLSFTTKGIPKKEQFEYWGALFNQRGIRLALDTQQPRGFYGELKSAVQDDVVLSHIICSENKVIRNKSHIAMDDNLFFLLYIPLNDQVLLKSGDNLLKLSPGEVGLLNTEYQMETYLGSRNILSVRIPQTRLPHIDRSQAVLVNPCRDLASQLLFKRLFALFDQVLSSPSEVFKLKFDQVLTDMVTALFCSTTGKSSRGKAFILAQTQMLIEQHAQEALTVKLICEKLRISEVYLYKCLAYFNTSYRSLVSIHRTRQAARLMVNSSAQTKLQEIAIEVGFSNQSHFSTAFSAQFSLSPKRFRQRFSASIP</sequence>
<evidence type="ECO:0000313" key="6">
    <source>
        <dbReference type="Proteomes" id="UP000606935"/>
    </source>
</evidence>
<dbReference type="RefSeq" id="WP_188693220.1">
    <property type="nucleotide sequence ID" value="NZ_BMLS01000002.1"/>
</dbReference>
<dbReference type="GO" id="GO:0043565">
    <property type="term" value="F:sequence-specific DNA binding"/>
    <property type="evidence" value="ECO:0007669"/>
    <property type="project" value="InterPro"/>
</dbReference>
<keyword evidence="3" id="KW-0804">Transcription</keyword>
<organism evidence="5 6">
    <name type="scientific">Bowmanella pacifica</name>
    <dbReference type="NCBI Taxonomy" id="502051"/>
    <lineage>
        <taxon>Bacteria</taxon>
        <taxon>Pseudomonadati</taxon>
        <taxon>Pseudomonadota</taxon>
        <taxon>Gammaproteobacteria</taxon>
        <taxon>Alteromonadales</taxon>
        <taxon>Alteromonadaceae</taxon>
        <taxon>Bowmanella</taxon>
    </lineage>
</organism>
<dbReference type="Proteomes" id="UP000606935">
    <property type="component" value="Unassembled WGS sequence"/>
</dbReference>
<dbReference type="PANTHER" id="PTHR43280">
    <property type="entry name" value="ARAC-FAMILY TRANSCRIPTIONAL REGULATOR"/>
    <property type="match status" value="1"/>
</dbReference>
<protein>
    <submittedName>
        <fullName evidence="5">Transcriptional regulator FeaR</fullName>
    </submittedName>
</protein>
<dbReference type="SUPFAM" id="SSF46689">
    <property type="entry name" value="Homeodomain-like"/>
    <property type="match status" value="1"/>
</dbReference>
<dbReference type="Gene3D" id="1.10.10.60">
    <property type="entry name" value="Homeodomain-like"/>
    <property type="match status" value="1"/>
</dbReference>
<reference evidence="5" key="1">
    <citation type="journal article" date="2014" name="Int. J. Syst. Evol. Microbiol.">
        <title>Complete genome sequence of Corynebacterium casei LMG S-19264T (=DSM 44701T), isolated from a smear-ripened cheese.</title>
        <authorList>
            <consortium name="US DOE Joint Genome Institute (JGI-PGF)"/>
            <person name="Walter F."/>
            <person name="Albersmeier A."/>
            <person name="Kalinowski J."/>
            <person name="Ruckert C."/>
        </authorList>
    </citation>
    <scope>NUCLEOTIDE SEQUENCE</scope>
    <source>
        <strain evidence="5">CGMCC 1.7086</strain>
    </source>
</reference>
<evidence type="ECO:0000256" key="3">
    <source>
        <dbReference type="ARBA" id="ARBA00023163"/>
    </source>
</evidence>
<dbReference type="InterPro" id="IPR018062">
    <property type="entry name" value="HTH_AraC-typ_CS"/>
</dbReference>
<dbReference type="SMART" id="SM00342">
    <property type="entry name" value="HTH_ARAC"/>
    <property type="match status" value="1"/>
</dbReference>
<comment type="caution">
    <text evidence="5">The sequence shown here is derived from an EMBL/GenBank/DDBJ whole genome shotgun (WGS) entry which is preliminary data.</text>
</comment>
<dbReference type="PROSITE" id="PS00041">
    <property type="entry name" value="HTH_ARAC_FAMILY_1"/>
    <property type="match status" value="1"/>
</dbReference>
<keyword evidence="6" id="KW-1185">Reference proteome</keyword>